<proteinExistence type="predicted"/>
<protein>
    <submittedName>
        <fullName evidence="1">Uncharacterized protein</fullName>
    </submittedName>
</protein>
<dbReference type="OrthoDB" id="1747351at2759"/>
<organism evidence="1 2">
    <name type="scientific">Parasponia andersonii</name>
    <name type="common">Sponia andersonii</name>
    <dbReference type="NCBI Taxonomy" id="3476"/>
    <lineage>
        <taxon>Eukaryota</taxon>
        <taxon>Viridiplantae</taxon>
        <taxon>Streptophyta</taxon>
        <taxon>Embryophyta</taxon>
        <taxon>Tracheophyta</taxon>
        <taxon>Spermatophyta</taxon>
        <taxon>Magnoliopsida</taxon>
        <taxon>eudicotyledons</taxon>
        <taxon>Gunneridae</taxon>
        <taxon>Pentapetalae</taxon>
        <taxon>rosids</taxon>
        <taxon>fabids</taxon>
        <taxon>Rosales</taxon>
        <taxon>Cannabaceae</taxon>
        <taxon>Parasponia</taxon>
    </lineage>
</organism>
<keyword evidence="2" id="KW-1185">Reference proteome</keyword>
<comment type="caution">
    <text evidence="1">The sequence shown here is derived from an EMBL/GenBank/DDBJ whole genome shotgun (WGS) entry which is preliminary data.</text>
</comment>
<dbReference type="AlphaFoldDB" id="A0A2P5BRK9"/>
<accession>A0A2P5BRK9</accession>
<evidence type="ECO:0000313" key="1">
    <source>
        <dbReference type="EMBL" id="PON51432.1"/>
    </source>
</evidence>
<evidence type="ECO:0000313" key="2">
    <source>
        <dbReference type="Proteomes" id="UP000237105"/>
    </source>
</evidence>
<gene>
    <name evidence="1" type="ORF">PanWU01x14_216760</name>
</gene>
<sequence>MVKEQDPEKEDRTKTEPQINMVILDRGGATVRFEPKPGTVLPKRRRSVKSMILDSVLEFLCCGSTSFMAQKGTRDYYFS</sequence>
<dbReference type="EMBL" id="JXTB01000233">
    <property type="protein sequence ID" value="PON51432.1"/>
    <property type="molecule type" value="Genomic_DNA"/>
</dbReference>
<reference evidence="2" key="1">
    <citation type="submission" date="2016-06" db="EMBL/GenBank/DDBJ databases">
        <title>Parallel loss of symbiosis genes in relatives of nitrogen-fixing non-legume Parasponia.</title>
        <authorList>
            <person name="Van Velzen R."/>
            <person name="Holmer R."/>
            <person name="Bu F."/>
            <person name="Rutten L."/>
            <person name="Van Zeijl A."/>
            <person name="Liu W."/>
            <person name="Santuari L."/>
            <person name="Cao Q."/>
            <person name="Sharma T."/>
            <person name="Shen D."/>
            <person name="Roswanjaya Y."/>
            <person name="Wardhani T."/>
            <person name="Kalhor M.S."/>
            <person name="Jansen J."/>
            <person name="Van den Hoogen J."/>
            <person name="Gungor B."/>
            <person name="Hartog M."/>
            <person name="Hontelez J."/>
            <person name="Verver J."/>
            <person name="Yang W.-C."/>
            <person name="Schijlen E."/>
            <person name="Repin R."/>
            <person name="Schilthuizen M."/>
            <person name="Schranz E."/>
            <person name="Heidstra R."/>
            <person name="Miyata K."/>
            <person name="Fedorova E."/>
            <person name="Kohlen W."/>
            <person name="Bisseling T."/>
            <person name="Smit S."/>
            <person name="Geurts R."/>
        </authorList>
    </citation>
    <scope>NUCLEOTIDE SEQUENCE [LARGE SCALE GENOMIC DNA]</scope>
    <source>
        <strain evidence="2">cv. WU1-14</strain>
    </source>
</reference>
<name>A0A2P5BRK9_PARAD</name>
<dbReference type="Proteomes" id="UP000237105">
    <property type="component" value="Unassembled WGS sequence"/>
</dbReference>